<keyword evidence="2" id="KW-0813">Transport</keyword>
<accession>A0A8S8X625</accession>
<dbReference type="GO" id="GO:0008320">
    <property type="term" value="F:protein transmembrane transporter activity"/>
    <property type="evidence" value="ECO:0007669"/>
    <property type="project" value="InterPro"/>
</dbReference>
<dbReference type="Pfam" id="PF02416">
    <property type="entry name" value="TatA_B_E"/>
    <property type="match status" value="1"/>
</dbReference>
<protein>
    <submittedName>
        <fullName evidence="10">Sec-independent protein translocase protein TatB</fullName>
    </submittedName>
</protein>
<dbReference type="InterPro" id="IPR018448">
    <property type="entry name" value="TatB"/>
</dbReference>
<keyword evidence="6" id="KW-1133">Transmembrane helix</keyword>
<evidence type="ECO:0000313" key="10">
    <source>
        <dbReference type="EMBL" id="GIL38388.1"/>
    </source>
</evidence>
<dbReference type="Proteomes" id="UP000681075">
    <property type="component" value="Unassembled WGS sequence"/>
</dbReference>
<keyword evidence="3" id="KW-1003">Cell membrane</keyword>
<gene>
    <name evidence="10" type="primary">tatB</name>
    <name evidence="10" type="ORF">TMPK1_06250</name>
</gene>
<evidence type="ECO:0000256" key="6">
    <source>
        <dbReference type="ARBA" id="ARBA00022989"/>
    </source>
</evidence>
<dbReference type="GO" id="GO:0043953">
    <property type="term" value="P:protein transport by the Tat complex"/>
    <property type="evidence" value="ECO:0007669"/>
    <property type="project" value="InterPro"/>
</dbReference>
<feature type="region of interest" description="Disordered" evidence="9">
    <location>
        <begin position="65"/>
        <end position="160"/>
    </location>
</feature>
<keyword evidence="5" id="KW-0653">Protein transport</keyword>
<comment type="subcellular location">
    <subcellularLocation>
        <location evidence="1">Membrane</location>
        <topology evidence="1">Single-pass membrane protein</topology>
    </subcellularLocation>
</comment>
<keyword evidence="8" id="KW-0472">Membrane</keyword>
<evidence type="ECO:0000256" key="7">
    <source>
        <dbReference type="ARBA" id="ARBA00023010"/>
    </source>
</evidence>
<evidence type="ECO:0000256" key="3">
    <source>
        <dbReference type="ARBA" id="ARBA00022475"/>
    </source>
</evidence>
<dbReference type="EMBL" id="BOPV01000001">
    <property type="protein sequence ID" value="GIL38388.1"/>
    <property type="molecule type" value="Genomic_DNA"/>
</dbReference>
<dbReference type="PANTHER" id="PTHR33162:SF1">
    <property type="entry name" value="SEC-INDEPENDENT PROTEIN TRANSLOCASE PROTEIN TATA, CHLOROPLASTIC"/>
    <property type="match status" value="1"/>
</dbReference>
<keyword evidence="11" id="KW-1185">Reference proteome</keyword>
<dbReference type="Gene3D" id="1.20.5.3310">
    <property type="match status" value="1"/>
</dbReference>
<evidence type="ECO:0000256" key="8">
    <source>
        <dbReference type="ARBA" id="ARBA00023136"/>
    </source>
</evidence>
<dbReference type="PANTHER" id="PTHR33162">
    <property type="entry name" value="SEC-INDEPENDENT PROTEIN TRANSLOCASE PROTEIN TATA, CHLOROPLASTIC"/>
    <property type="match status" value="1"/>
</dbReference>
<evidence type="ECO:0000256" key="5">
    <source>
        <dbReference type="ARBA" id="ARBA00022927"/>
    </source>
</evidence>
<proteinExistence type="predicted"/>
<name>A0A8S8X625_9PROT</name>
<dbReference type="GO" id="GO:0016020">
    <property type="term" value="C:membrane"/>
    <property type="evidence" value="ECO:0007669"/>
    <property type="project" value="UniProtKB-SubCell"/>
</dbReference>
<dbReference type="NCBIfam" id="TIGR01410">
    <property type="entry name" value="tatB"/>
    <property type="match status" value="1"/>
</dbReference>
<feature type="compositionally biased region" description="Basic and acidic residues" evidence="9">
    <location>
        <begin position="76"/>
        <end position="91"/>
    </location>
</feature>
<organism evidence="10 11">
    <name type="scientific">Roseiterribacter gracilis</name>
    <dbReference type="NCBI Taxonomy" id="2812848"/>
    <lineage>
        <taxon>Bacteria</taxon>
        <taxon>Pseudomonadati</taxon>
        <taxon>Pseudomonadota</taxon>
        <taxon>Alphaproteobacteria</taxon>
        <taxon>Rhodospirillales</taxon>
        <taxon>Roseiterribacteraceae</taxon>
        <taxon>Roseiterribacter</taxon>
    </lineage>
</organism>
<comment type="caution">
    <text evidence="10">The sequence shown here is derived from an EMBL/GenBank/DDBJ whole genome shotgun (WGS) entry which is preliminary data.</text>
</comment>
<keyword evidence="7" id="KW-0811">Translocation</keyword>
<dbReference type="RefSeq" id="WP_420241377.1">
    <property type="nucleotide sequence ID" value="NZ_BOPV01000001.1"/>
</dbReference>
<keyword evidence="4" id="KW-0812">Transmembrane</keyword>
<reference evidence="10" key="1">
    <citation type="submission" date="2021-02" db="EMBL/GenBank/DDBJ databases">
        <title>Genome sequence of Rhodospirillales sp. strain TMPK1 isolated from soil.</title>
        <authorList>
            <person name="Nakai R."/>
            <person name="Kusada H."/>
            <person name="Tamaki H."/>
        </authorList>
    </citation>
    <scope>NUCLEOTIDE SEQUENCE</scope>
    <source>
        <strain evidence="10">TMPK1</strain>
    </source>
</reference>
<evidence type="ECO:0000256" key="4">
    <source>
        <dbReference type="ARBA" id="ARBA00022692"/>
    </source>
</evidence>
<dbReference type="AlphaFoldDB" id="A0A8S8X625"/>
<evidence type="ECO:0000256" key="2">
    <source>
        <dbReference type="ARBA" id="ARBA00022448"/>
    </source>
</evidence>
<sequence>MFDLDSGKLVIIAIVALIFIGPKDLPRAIRTVTTWIRAAQRMAREFQSNVDDFVRESELHEMREQARKMAMSVQEEVEKHVDPDGELKKTFNSDPLTPMSDTPTPEADPLQTQPVTTAEIEHSTTTPQPEIVPAPEEPYAFEKFDDAPATKPEPQQKPNS</sequence>
<evidence type="ECO:0000313" key="11">
    <source>
        <dbReference type="Proteomes" id="UP000681075"/>
    </source>
</evidence>
<dbReference type="InterPro" id="IPR003369">
    <property type="entry name" value="TatA/B/E"/>
</dbReference>
<evidence type="ECO:0000256" key="1">
    <source>
        <dbReference type="ARBA" id="ARBA00004167"/>
    </source>
</evidence>
<feature type="compositionally biased region" description="Polar residues" evidence="9">
    <location>
        <begin position="92"/>
        <end position="103"/>
    </location>
</feature>
<dbReference type="PRINTS" id="PR01506">
    <property type="entry name" value="TATBPROTEIN"/>
</dbReference>
<evidence type="ECO:0000256" key="9">
    <source>
        <dbReference type="SAM" id="MobiDB-lite"/>
    </source>
</evidence>